<dbReference type="OrthoDB" id="5423360at2759"/>
<evidence type="ECO:0000313" key="1">
    <source>
        <dbReference type="EMBL" id="KAH7169961.1"/>
    </source>
</evidence>
<name>A0A9P9FNY1_9HYPO</name>
<dbReference type="EMBL" id="JAGMUV010000002">
    <property type="protein sequence ID" value="KAH7169961.1"/>
    <property type="molecule type" value="Genomic_DNA"/>
</dbReference>
<dbReference type="AlphaFoldDB" id="A0A9P9FNY1"/>
<dbReference type="Proteomes" id="UP000738349">
    <property type="component" value="Unassembled WGS sequence"/>
</dbReference>
<proteinExistence type="predicted"/>
<protein>
    <submittedName>
        <fullName evidence="1">Uncharacterized protein</fullName>
    </submittedName>
</protein>
<organism evidence="1 2">
    <name type="scientific">Dactylonectria macrodidyma</name>
    <dbReference type="NCBI Taxonomy" id="307937"/>
    <lineage>
        <taxon>Eukaryota</taxon>
        <taxon>Fungi</taxon>
        <taxon>Dikarya</taxon>
        <taxon>Ascomycota</taxon>
        <taxon>Pezizomycotina</taxon>
        <taxon>Sordariomycetes</taxon>
        <taxon>Hypocreomycetidae</taxon>
        <taxon>Hypocreales</taxon>
        <taxon>Nectriaceae</taxon>
        <taxon>Dactylonectria</taxon>
    </lineage>
</organism>
<evidence type="ECO:0000313" key="2">
    <source>
        <dbReference type="Proteomes" id="UP000738349"/>
    </source>
</evidence>
<sequence>MSKANFIAANSEGDCLFEVVGNRYLAPFYPQLNANSPWAYDLGLATVISLTEEEKSLVTEKWVRRVIESYRDADNMFDWCFLQHIIFIGPDSANIEMMPAAECYLCALGCLSFSSDPSLFPEILPGPYVLIEQCLREVFKVVDDANTTCAMTLRSSSEYCGSSPYFRLYRPVCHFTPVALRSPCNRFFAFVIPTPIRTGKGPRSAGLWVVIDDDINIQGIASSVGNRVFYNIKSPTPQSVKCIKVLVDLGVAIVG</sequence>
<gene>
    <name evidence="1" type="ORF">EDB81DRAFT_940931</name>
</gene>
<accession>A0A9P9FNY1</accession>
<comment type="caution">
    <text evidence="1">The sequence shown here is derived from an EMBL/GenBank/DDBJ whole genome shotgun (WGS) entry which is preliminary data.</text>
</comment>
<keyword evidence="2" id="KW-1185">Reference proteome</keyword>
<reference evidence="1" key="1">
    <citation type="journal article" date="2021" name="Nat. Commun.">
        <title>Genetic determinants of endophytism in the Arabidopsis root mycobiome.</title>
        <authorList>
            <person name="Mesny F."/>
            <person name="Miyauchi S."/>
            <person name="Thiergart T."/>
            <person name="Pickel B."/>
            <person name="Atanasova L."/>
            <person name="Karlsson M."/>
            <person name="Huettel B."/>
            <person name="Barry K.W."/>
            <person name="Haridas S."/>
            <person name="Chen C."/>
            <person name="Bauer D."/>
            <person name="Andreopoulos W."/>
            <person name="Pangilinan J."/>
            <person name="LaButti K."/>
            <person name="Riley R."/>
            <person name="Lipzen A."/>
            <person name="Clum A."/>
            <person name="Drula E."/>
            <person name="Henrissat B."/>
            <person name="Kohler A."/>
            <person name="Grigoriev I.V."/>
            <person name="Martin F.M."/>
            <person name="Hacquard S."/>
        </authorList>
    </citation>
    <scope>NUCLEOTIDE SEQUENCE</scope>
    <source>
        <strain evidence="1">MPI-CAGE-AT-0147</strain>
    </source>
</reference>